<gene>
    <name evidence="8" type="ORF">I5M32_08825</name>
</gene>
<evidence type="ECO:0000256" key="1">
    <source>
        <dbReference type="ARBA" id="ARBA00004651"/>
    </source>
</evidence>
<keyword evidence="2" id="KW-1003">Cell membrane</keyword>
<dbReference type="EMBL" id="JAEHFY010000011">
    <property type="protein sequence ID" value="MBK0383060.1"/>
    <property type="molecule type" value="Genomic_DNA"/>
</dbReference>
<dbReference type="InterPro" id="IPR027379">
    <property type="entry name" value="CLS_N"/>
</dbReference>
<evidence type="ECO:0000256" key="2">
    <source>
        <dbReference type="ARBA" id="ARBA00022475"/>
    </source>
</evidence>
<evidence type="ECO:0000256" key="5">
    <source>
        <dbReference type="ARBA" id="ARBA00023136"/>
    </source>
</evidence>
<dbReference type="RefSeq" id="WP_200585874.1">
    <property type="nucleotide sequence ID" value="NZ_JAEHFY010000011.1"/>
</dbReference>
<dbReference type="Proteomes" id="UP000660024">
    <property type="component" value="Unassembled WGS sequence"/>
</dbReference>
<organism evidence="8 9">
    <name type="scientific">Pedobacter segetis</name>
    <dbReference type="NCBI Taxonomy" id="2793069"/>
    <lineage>
        <taxon>Bacteria</taxon>
        <taxon>Pseudomonadati</taxon>
        <taxon>Bacteroidota</taxon>
        <taxon>Sphingobacteriia</taxon>
        <taxon>Sphingobacteriales</taxon>
        <taxon>Sphingobacteriaceae</taxon>
        <taxon>Pedobacter</taxon>
    </lineage>
</organism>
<keyword evidence="4 6" id="KW-1133">Transmembrane helix</keyword>
<evidence type="ECO:0000313" key="9">
    <source>
        <dbReference type="Proteomes" id="UP000660024"/>
    </source>
</evidence>
<comment type="caution">
    <text evidence="8">The sequence shown here is derived from an EMBL/GenBank/DDBJ whole genome shotgun (WGS) entry which is preliminary data.</text>
</comment>
<sequence length="62" mass="7030">MSKITLIGLFFLPLIVSVMAVKDIFENKELSNNTKLIWIVLVILIPLFGAIAYFFFGKPKNV</sequence>
<dbReference type="Pfam" id="PF13396">
    <property type="entry name" value="PLDc_N"/>
    <property type="match status" value="1"/>
</dbReference>
<feature type="domain" description="Cardiolipin synthase N-terminal" evidence="7">
    <location>
        <begin position="16"/>
        <end position="57"/>
    </location>
</feature>
<evidence type="ECO:0000256" key="4">
    <source>
        <dbReference type="ARBA" id="ARBA00022989"/>
    </source>
</evidence>
<comment type="subcellular location">
    <subcellularLocation>
        <location evidence="1">Cell membrane</location>
        <topology evidence="1">Multi-pass membrane protein</topology>
    </subcellularLocation>
</comment>
<proteinExistence type="predicted"/>
<keyword evidence="3 6" id="KW-0812">Transmembrane</keyword>
<accession>A0ABS1BJK1</accession>
<evidence type="ECO:0000256" key="3">
    <source>
        <dbReference type="ARBA" id="ARBA00022692"/>
    </source>
</evidence>
<evidence type="ECO:0000256" key="6">
    <source>
        <dbReference type="SAM" id="Phobius"/>
    </source>
</evidence>
<keyword evidence="5 6" id="KW-0472">Membrane</keyword>
<evidence type="ECO:0000259" key="7">
    <source>
        <dbReference type="Pfam" id="PF13396"/>
    </source>
</evidence>
<protein>
    <submittedName>
        <fullName evidence="8">PLDc N-terminal domain-containing protein</fullName>
    </submittedName>
</protein>
<evidence type="ECO:0000313" key="8">
    <source>
        <dbReference type="EMBL" id="MBK0383060.1"/>
    </source>
</evidence>
<name>A0ABS1BJK1_9SPHI</name>
<keyword evidence="9" id="KW-1185">Reference proteome</keyword>
<reference evidence="8 9" key="1">
    <citation type="submission" date="2020-12" db="EMBL/GenBank/DDBJ databases">
        <title>Bacterial novel species Pedobacter sp. SD-b isolated from soil.</title>
        <authorList>
            <person name="Jung H.-Y."/>
        </authorList>
    </citation>
    <scope>NUCLEOTIDE SEQUENCE [LARGE SCALE GENOMIC DNA]</scope>
    <source>
        <strain evidence="8 9">SD-b</strain>
    </source>
</reference>
<feature type="transmembrane region" description="Helical" evidence="6">
    <location>
        <begin position="36"/>
        <end position="56"/>
    </location>
</feature>